<dbReference type="GO" id="GO:0008237">
    <property type="term" value="F:metallopeptidase activity"/>
    <property type="evidence" value="ECO:0007669"/>
    <property type="project" value="UniProtKB-KW"/>
</dbReference>
<proteinExistence type="predicted"/>
<dbReference type="AlphaFoldDB" id="A0A6L7IUU4"/>
<name>A0A6L7IUU4_9ACTN</name>
<keyword evidence="2" id="KW-0378">Hydrolase</keyword>
<sequence length="291" mass="30356">MAPIRAYMRSHPLLVAVLALVAGLAGIWLVPSDATLAGMVPVRVGLSVVMFAVLGIVAGLGAIEPSSEGMAFAFRKSAYLLALALAAGALAVATALASGSPLVPNWPWQLASAFVLCFFVGMFEEGLFRGIVLGALLARMGRTRAGVLGAAVVSSLLFGVVHVMPFVIGGQVSDALGLAQAVLKTLQTGIVGLLMAAVFVKTRNIWTVVLVHGLNDLFAMVAEALFAGTVSTQYVNADPTAGLASVVVYLVFLVLYVPVLVSAVRMLRRVEVPCRGPFADDRPQEAERRAA</sequence>
<evidence type="ECO:0000259" key="1">
    <source>
        <dbReference type="Pfam" id="PF02517"/>
    </source>
</evidence>
<reference evidence="2 3" key="1">
    <citation type="submission" date="2020-10" db="EMBL/GenBank/DDBJ databases">
        <title>Eggerthella sp. nov., isolated from human feces.</title>
        <authorList>
            <person name="Yajun G."/>
        </authorList>
    </citation>
    <scope>NUCLEOTIDE SEQUENCE [LARGE SCALE GENOMIC DNA]</scope>
    <source>
        <strain evidence="2 3">HF-1101</strain>
    </source>
</reference>
<dbReference type="InterPro" id="IPR003675">
    <property type="entry name" value="Rce1/LyrA-like_dom"/>
</dbReference>
<dbReference type="GO" id="GO:0006508">
    <property type="term" value="P:proteolysis"/>
    <property type="evidence" value="ECO:0007669"/>
    <property type="project" value="UniProtKB-KW"/>
</dbReference>
<dbReference type="Proteomes" id="UP000478463">
    <property type="component" value="Chromosome"/>
</dbReference>
<gene>
    <name evidence="2" type="ORF">GS424_005170</name>
</gene>
<evidence type="ECO:0000313" key="3">
    <source>
        <dbReference type="Proteomes" id="UP000478463"/>
    </source>
</evidence>
<organism evidence="2 3">
    <name type="scientific">Eggerthella guodeyinii</name>
    <dbReference type="NCBI Taxonomy" id="2690837"/>
    <lineage>
        <taxon>Bacteria</taxon>
        <taxon>Bacillati</taxon>
        <taxon>Actinomycetota</taxon>
        <taxon>Coriobacteriia</taxon>
        <taxon>Eggerthellales</taxon>
        <taxon>Eggerthellaceae</taxon>
        <taxon>Eggerthella</taxon>
    </lineage>
</organism>
<dbReference type="KEGG" id="egd:GS424_005170"/>
<accession>A0A6L7IUU4</accession>
<protein>
    <submittedName>
        <fullName evidence="2">CPBP family intramembrane metalloprotease</fullName>
    </submittedName>
</protein>
<dbReference type="Pfam" id="PF02517">
    <property type="entry name" value="Rce1-like"/>
    <property type="match status" value="1"/>
</dbReference>
<dbReference type="EMBL" id="CP063310">
    <property type="protein sequence ID" value="QOS69238.1"/>
    <property type="molecule type" value="Genomic_DNA"/>
</dbReference>
<dbReference type="PANTHER" id="PTHR36435">
    <property type="entry name" value="SLR1288 PROTEIN"/>
    <property type="match status" value="1"/>
</dbReference>
<dbReference type="RefSeq" id="WP_160943132.1">
    <property type="nucleotide sequence ID" value="NZ_CP063310.1"/>
</dbReference>
<keyword evidence="2" id="KW-0645">Protease</keyword>
<dbReference type="InterPro" id="IPR052710">
    <property type="entry name" value="CAAX_protease"/>
</dbReference>
<keyword evidence="2" id="KW-0482">Metalloprotease</keyword>
<dbReference type="GO" id="GO:0004175">
    <property type="term" value="F:endopeptidase activity"/>
    <property type="evidence" value="ECO:0007669"/>
    <property type="project" value="UniProtKB-ARBA"/>
</dbReference>
<feature type="domain" description="CAAX prenyl protease 2/Lysostaphin resistance protein A-like" evidence="1">
    <location>
        <begin position="107"/>
        <end position="218"/>
    </location>
</feature>
<evidence type="ECO:0000313" key="2">
    <source>
        <dbReference type="EMBL" id="QOS69238.1"/>
    </source>
</evidence>
<dbReference type="GO" id="GO:0080120">
    <property type="term" value="P:CAAX-box protein maturation"/>
    <property type="evidence" value="ECO:0007669"/>
    <property type="project" value="UniProtKB-ARBA"/>
</dbReference>
<dbReference type="PANTHER" id="PTHR36435:SF1">
    <property type="entry name" value="CAAX AMINO TERMINAL PROTEASE FAMILY PROTEIN"/>
    <property type="match status" value="1"/>
</dbReference>